<evidence type="ECO:0000256" key="9">
    <source>
        <dbReference type="ARBA" id="ARBA00022842"/>
    </source>
</evidence>
<evidence type="ECO:0000256" key="1">
    <source>
        <dbReference type="ARBA" id="ARBA00004496"/>
    </source>
</evidence>
<gene>
    <name evidence="11" type="primary">tsaE</name>
    <name evidence="11" type="ORF">HIJ39_17885</name>
</gene>
<accession>A0A7Y0L7K1</accession>
<name>A0A7Y0L7K1_9FIRM</name>
<protein>
    <recommendedName>
        <fullName evidence="3">tRNA threonylcarbamoyladenosine biosynthesis protein TsaE</fullName>
    </recommendedName>
    <alternativeName>
        <fullName evidence="10">t(6)A37 threonylcarbamoyladenosine biosynthesis protein TsaE</fullName>
    </alternativeName>
</protein>
<comment type="similarity">
    <text evidence="2">Belongs to the TsaE family.</text>
</comment>
<keyword evidence="7" id="KW-0547">Nucleotide-binding</keyword>
<reference evidence="11 12" key="1">
    <citation type="submission" date="2020-04" db="EMBL/GenBank/DDBJ databases">
        <authorList>
            <person name="Zhang R."/>
            <person name="Schippers A."/>
        </authorList>
    </citation>
    <scope>NUCLEOTIDE SEQUENCE [LARGE SCALE GENOMIC DNA]</scope>
    <source>
        <strain evidence="11 12">DSM 109850</strain>
    </source>
</reference>
<keyword evidence="8" id="KW-0067">ATP-binding</keyword>
<dbReference type="SUPFAM" id="SSF52540">
    <property type="entry name" value="P-loop containing nucleoside triphosphate hydrolases"/>
    <property type="match status" value="1"/>
</dbReference>
<keyword evidence="9" id="KW-0460">Magnesium</keyword>
<evidence type="ECO:0000256" key="5">
    <source>
        <dbReference type="ARBA" id="ARBA00022694"/>
    </source>
</evidence>
<evidence type="ECO:0000256" key="8">
    <source>
        <dbReference type="ARBA" id="ARBA00022840"/>
    </source>
</evidence>
<dbReference type="GO" id="GO:0016740">
    <property type="term" value="F:transferase activity"/>
    <property type="evidence" value="ECO:0007669"/>
    <property type="project" value="UniProtKB-KW"/>
</dbReference>
<dbReference type="GO" id="GO:0002949">
    <property type="term" value="P:tRNA threonylcarbamoyladenosine modification"/>
    <property type="evidence" value="ECO:0007669"/>
    <property type="project" value="InterPro"/>
</dbReference>
<dbReference type="Gene3D" id="3.40.50.300">
    <property type="entry name" value="P-loop containing nucleotide triphosphate hydrolases"/>
    <property type="match status" value="1"/>
</dbReference>
<sequence>MTTFRVDLTIASLDQLRRFAQRLAPLLTTGGVVLLDGPLGVGKTTLAKEIGRAIGVDGGMSSPTFDLLHVHETASLRIYHVDGYRLDDAREWDVLDLPAPGEADTLVLAEWGAALKPLYPDRLEIRLERDGEIRRAILTGHGDYWAHRLSMWAEGGQHGI</sequence>
<dbReference type="PANTHER" id="PTHR33540:SF2">
    <property type="entry name" value="TRNA THREONYLCARBAMOYLADENOSINE BIOSYNTHESIS PROTEIN TSAE"/>
    <property type="match status" value="1"/>
</dbReference>
<dbReference type="InterPro" id="IPR027417">
    <property type="entry name" value="P-loop_NTPase"/>
</dbReference>
<proteinExistence type="inferred from homology"/>
<keyword evidence="6" id="KW-0479">Metal-binding</keyword>
<organism evidence="11 12">
    <name type="scientific">Sulfobacillus harzensis</name>
    <dbReference type="NCBI Taxonomy" id="2729629"/>
    <lineage>
        <taxon>Bacteria</taxon>
        <taxon>Bacillati</taxon>
        <taxon>Bacillota</taxon>
        <taxon>Clostridia</taxon>
        <taxon>Eubacteriales</taxon>
        <taxon>Clostridiales Family XVII. Incertae Sedis</taxon>
        <taxon>Sulfobacillus</taxon>
    </lineage>
</organism>
<evidence type="ECO:0000256" key="3">
    <source>
        <dbReference type="ARBA" id="ARBA00019010"/>
    </source>
</evidence>
<dbReference type="NCBIfam" id="TIGR00150">
    <property type="entry name" value="T6A_YjeE"/>
    <property type="match status" value="1"/>
</dbReference>
<keyword evidence="11" id="KW-0808">Transferase</keyword>
<dbReference type="Proteomes" id="UP000533476">
    <property type="component" value="Unassembled WGS sequence"/>
</dbReference>
<keyword evidence="12" id="KW-1185">Reference proteome</keyword>
<dbReference type="InterPro" id="IPR003442">
    <property type="entry name" value="T6A_TsaE"/>
</dbReference>
<dbReference type="GO" id="GO:0005737">
    <property type="term" value="C:cytoplasm"/>
    <property type="evidence" value="ECO:0007669"/>
    <property type="project" value="UniProtKB-SubCell"/>
</dbReference>
<dbReference type="RefSeq" id="WP_169102118.1">
    <property type="nucleotide sequence ID" value="NZ_JABBVZ010000091.1"/>
</dbReference>
<dbReference type="GO" id="GO:0005524">
    <property type="term" value="F:ATP binding"/>
    <property type="evidence" value="ECO:0007669"/>
    <property type="project" value="UniProtKB-KW"/>
</dbReference>
<comment type="caution">
    <text evidence="11">The sequence shown here is derived from an EMBL/GenBank/DDBJ whole genome shotgun (WGS) entry which is preliminary data.</text>
</comment>
<dbReference type="AlphaFoldDB" id="A0A7Y0L7K1"/>
<dbReference type="PANTHER" id="PTHR33540">
    <property type="entry name" value="TRNA THREONYLCARBAMOYLADENOSINE BIOSYNTHESIS PROTEIN TSAE"/>
    <property type="match status" value="1"/>
</dbReference>
<dbReference type="EMBL" id="JABBVZ010000091">
    <property type="protein sequence ID" value="NMP24206.1"/>
    <property type="molecule type" value="Genomic_DNA"/>
</dbReference>
<evidence type="ECO:0000256" key="4">
    <source>
        <dbReference type="ARBA" id="ARBA00022490"/>
    </source>
</evidence>
<evidence type="ECO:0000256" key="2">
    <source>
        <dbReference type="ARBA" id="ARBA00007599"/>
    </source>
</evidence>
<dbReference type="Pfam" id="PF02367">
    <property type="entry name" value="TsaE"/>
    <property type="match status" value="1"/>
</dbReference>
<evidence type="ECO:0000256" key="7">
    <source>
        <dbReference type="ARBA" id="ARBA00022741"/>
    </source>
</evidence>
<keyword evidence="4" id="KW-0963">Cytoplasm</keyword>
<evidence type="ECO:0000256" key="6">
    <source>
        <dbReference type="ARBA" id="ARBA00022723"/>
    </source>
</evidence>
<evidence type="ECO:0000313" key="12">
    <source>
        <dbReference type="Proteomes" id="UP000533476"/>
    </source>
</evidence>
<keyword evidence="5" id="KW-0819">tRNA processing</keyword>
<comment type="subcellular location">
    <subcellularLocation>
        <location evidence="1">Cytoplasm</location>
    </subcellularLocation>
</comment>
<dbReference type="GO" id="GO:0046872">
    <property type="term" value="F:metal ion binding"/>
    <property type="evidence" value="ECO:0007669"/>
    <property type="project" value="UniProtKB-KW"/>
</dbReference>
<evidence type="ECO:0000313" key="11">
    <source>
        <dbReference type="EMBL" id="NMP24206.1"/>
    </source>
</evidence>
<evidence type="ECO:0000256" key="10">
    <source>
        <dbReference type="ARBA" id="ARBA00032441"/>
    </source>
</evidence>